<dbReference type="EC" id="7.1.1.-" evidence="11"/>
<evidence type="ECO:0000256" key="9">
    <source>
        <dbReference type="ARBA" id="ARBA00023027"/>
    </source>
</evidence>
<keyword evidence="4 11" id="KW-0813">Transport</keyword>
<evidence type="ECO:0000256" key="3">
    <source>
        <dbReference type="ARBA" id="ARBA00010519"/>
    </source>
</evidence>
<dbReference type="AlphaFoldDB" id="A0A246B7X3"/>
<dbReference type="Proteomes" id="UP000197587">
    <property type="component" value="Unassembled WGS sequence"/>
</dbReference>
<evidence type="ECO:0000256" key="1">
    <source>
        <dbReference type="ARBA" id="ARBA00002378"/>
    </source>
</evidence>
<dbReference type="InterPro" id="IPR039428">
    <property type="entry name" value="NUOK/Mnh_C1-like"/>
</dbReference>
<dbReference type="PANTHER" id="PTHR11434:SF21">
    <property type="entry name" value="NADH DEHYDROGENASE SUBUNIT 4L-RELATED"/>
    <property type="match status" value="1"/>
</dbReference>
<comment type="subcellular location">
    <subcellularLocation>
        <location evidence="11">Cell membrane</location>
        <topology evidence="11">Multi-pass membrane protein</topology>
    </subcellularLocation>
    <subcellularLocation>
        <location evidence="2">Membrane</location>
        <topology evidence="2">Multi-pass membrane protein</topology>
    </subcellularLocation>
</comment>
<dbReference type="FunFam" id="1.10.287.3510:FF:000001">
    <property type="entry name" value="NADH-quinone oxidoreductase subunit K"/>
    <property type="match status" value="1"/>
</dbReference>
<dbReference type="EMBL" id="JASZ02000027">
    <property type="protein sequence ID" value="OWK97488.1"/>
    <property type="molecule type" value="Genomic_DNA"/>
</dbReference>
<reference evidence="12 13" key="2">
    <citation type="submission" date="2017-05" db="EMBL/GenBank/DDBJ databases">
        <title>Genome of Chryseobacterium haifense.</title>
        <authorList>
            <person name="Newman J.D."/>
        </authorList>
    </citation>
    <scope>NUCLEOTIDE SEQUENCE [LARGE SCALE GENOMIC DNA]</scope>
    <source>
        <strain evidence="12 13">DSM 19056</strain>
    </source>
</reference>
<comment type="function">
    <text evidence="1">NDH-1 shuttles electrons from NADH, via FMN and iron-sulfur (Fe-S) centers, to quinones in the respiratory chain. The immediate electron acceptor for the enzyme in this species is believed to be ubiquinone. Couples the redox reaction to proton translocation (for every two electrons transferred, four hydrogen ions are translocated across the cytoplasmic membrane), and thus conserves the redox energy in a proton gradient.</text>
</comment>
<keyword evidence="13" id="KW-1185">Reference proteome</keyword>
<evidence type="ECO:0000313" key="12">
    <source>
        <dbReference type="EMBL" id="OWK97488.1"/>
    </source>
</evidence>
<proteinExistence type="inferred from homology"/>
<protein>
    <recommendedName>
        <fullName evidence="11">NADH-quinone oxidoreductase subunit K</fullName>
        <ecNumber evidence="11">7.1.1.-</ecNumber>
    </recommendedName>
    <alternativeName>
        <fullName evidence="11">NADH dehydrogenase I subunit K</fullName>
    </alternativeName>
    <alternativeName>
        <fullName evidence="11">NDH-1 subunit K</fullName>
    </alternativeName>
</protein>
<comment type="function">
    <text evidence="11">NDH-1 shuttles electrons from NADH, via FMN and iron-sulfur (Fe-S) centers, to quinones in the respiratory chain. The immediate electron acceptor for the enzyme in this species is believed to be a menaquinone. Couples the redox reaction to proton translocation (for every two electrons transferred, four hydrogen ions are translocated across the cytoplasmic membrane), and thus conserves the redox energy in a proton gradient.</text>
</comment>
<evidence type="ECO:0000256" key="6">
    <source>
        <dbReference type="ARBA" id="ARBA00022719"/>
    </source>
</evidence>
<keyword evidence="9 11" id="KW-0520">NAD</keyword>
<dbReference type="NCBIfam" id="NF004321">
    <property type="entry name" value="PRK05715.1-3"/>
    <property type="match status" value="1"/>
</dbReference>
<dbReference type="GO" id="GO:0042773">
    <property type="term" value="P:ATP synthesis coupled electron transport"/>
    <property type="evidence" value="ECO:0007669"/>
    <property type="project" value="InterPro"/>
</dbReference>
<evidence type="ECO:0000256" key="11">
    <source>
        <dbReference type="HAMAP-Rule" id="MF_01456"/>
    </source>
</evidence>
<keyword evidence="11" id="KW-1003">Cell membrane</keyword>
<accession>A0A246B7X3</accession>
<keyword evidence="6 11" id="KW-0874">Quinone</keyword>
<comment type="caution">
    <text evidence="12">The sequence shown here is derived from an EMBL/GenBank/DDBJ whole genome shotgun (WGS) entry which is preliminary data.</text>
</comment>
<keyword evidence="8 11" id="KW-1133">Transmembrane helix</keyword>
<sequence>MGEVNSFVQTVPLEYFIILSTVLFCLGVLGVLIRKNAIIILGCVELMLNSVNLMLAAFSSYKGDGSGQILVFFIMVVAAAEVAVGLAIIAMMYRNTKSVDVSIFNKLRG</sequence>
<keyword evidence="7 11" id="KW-1278">Translocase</keyword>
<dbReference type="Pfam" id="PF00420">
    <property type="entry name" value="Oxidored_q2"/>
    <property type="match status" value="1"/>
</dbReference>
<feature type="transmembrane region" description="Helical" evidence="11">
    <location>
        <begin position="70"/>
        <end position="93"/>
    </location>
</feature>
<dbReference type="NCBIfam" id="NF004320">
    <property type="entry name" value="PRK05715.1-2"/>
    <property type="match status" value="1"/>
</dbReference>
<dbReference type="Gene3D" id="1.10.287.3510">
    <property type="match status" value="1"/>
</dbReference>
<keyword evidence="10 11" id="KW-0472">Membrane</keyword>
<evidence type="ECO:0000256" key="2">
    <source>
        <dbReference type="ARBA" id="ARBA00004141"/>
    </source>
</evidence>
<feature type="transmembrane region" description="Helical" evidence="11">
    <location>
        <begin position="15"/>
        <end position="33"/>
    </location>
</feature>
<name>A0A246B7X3_9FLAO</name>
<dbReference type="HAMAP" id="MF_01456">
    <property type="entry name" value="NDH1_NuoK"/>
    <property type="match status" value="1"/>
</dbReference>
<organism evidence="12 13">
    <name type="scientific">Kaistella haifensis DSM 19056</name>
    <dbReference type="NCBI Taxonomy" id="1450526"/>
    <lineage>
        <taxon>Bacteria</taxon>
        <taxon>Pseudomonadati</taxon>
        <taxon>Bacteroidota</taxon>
        <taxon>Flavobacteriia</taxon>
        <taxon>Flavobacteriales</taxon>
        <taxon>Weeksellaceae</taxon>
        <taxon>Chryseobacterium group</taxon>
        <taxon>Kaistella</taxon>
    </lineage>
</organism>
<dbReference type="GO" id="GO:0030964">
    <property type="term" value="C:NADH dehydrogenase complex"/>
    <property type="evidence" value="ECO:0007669"/>
    <property type="project" value="TreeGrafter"/>
</dbReference>
<evidence type="ECO:0000256" key="8">
    <source>
        <dbReference type="ARBA" id="ARBA00022989"/>
    </source>
</evidence>
<dbReference type="GO" id="GO:0005886">
    <property type="term" value="C:plasma membrane"/>
    <property type="evidence" value="ECO:0007669"/>
    <property type="project" value="UniProtKB-SubCell"/>
</dbReference>
<dbReference type="GO" id="GO:0048038">
    <property type="term" value="F:quinone binding"/>
    <property type="evidence" value="ECO:0007669"/>
    <property type="project" value="UniProtKB-KW"/>
</dbReference>
<evidence type="ECO:0000313" key="13">
    <source>
        <dbReference type="Proteomes" id="UP000197587"/>
    </source>
</evidence>
<feature type="transmembrane region" description="Helical" evidence="11">
    <location>
        <begin position="38"/>
        <end position="58"/>
    </location>
</feature>
<evidence type="ECO:0000256" key="7">
    <source>
        <dbReference type="ARBA" id="ARBA00022967"/>
    </source>
</evidence>
<comment type="subunit">
    <text evidence="11">NDH-1 is composed of 14 different subunits. Subunits NuoA, H, J, K, L, M, N constitute the membrane sector of the complex.</text>
</comment>
<dbReference type="NCBIfam" id="NF004323">
    <property type="entry name" value="PRK05715.1-5"/>
    <property type="match status" value="1"/>
</dbReference>
<evidence type="ECO:0000256" key="10">
    <source>
        <dbReference type="ARBA" id="ARBA00023136"/>
    </source>
</evidence>
<comment type="catalytic activity">
    <reaction evidence="11">
        <text>a quinone + NADH + 5 H(+)(in) = a quinol + NAD(+) + 4 H(+)(out)</text>
        <dbReference type="Rhea" id="RHEA:57888"/>
        <dbReference type="ChEBI" id="CHEBI:15378"/>
        <dbReference type="ChEBI" id="CHEBI:24646"/>
        <dbReference type="ChEBI" id="CHEBI:57540"/>
        <dbReference type="ChEBI" id="CHEBI:57945"/>
        <dbReference type="ChEBI" id="CHEBI:132124"/>
    </reaction>
</comment>
<dbReference type="PANTHER" id="PTHR11434">
    <property type="entry name" value="NADH-UBIQUINONE OXIDOREDUCTASE SUBUNIT ND4L"/>
    <property type="match status" value="1"/>
</dbReference>
<reference evidence="12 13" key="1">
    <citation type="submission" date="2014-01" db="EMBL/GenBank/DDBJ databases">
        <authorList>
            <consortium name="Genome Consortium for Active Teaching"/>
            <person name="Sontag T.C."/>
            <person name="Newman J.D."/>
        </authorList>
    </citation>
    <scope>NUCLEOTIDE SEQUENCE [LARGE SCALE GENOMIC DNA]</scope>
    <source>
        <strain evidence="12 13">DSM 19056</strain>
    </source>
</reference>
<dbReference type="InterPro" id="IPR001133">
    <property type="entry name" value="NADH_UbQ_OxRdtase_chain4L/K"/>
</dbReference>
<comment type="similarity">
    <text evidence="3 11">Belongs to the complex I subunit 4L family.</text>
</comment>
<gene>
    <name evidence="11" type="primary">nuoK</name>
    <name evidence="12" type="ORF">AP75_11050</name>
</gene>
<evidence type="ECO:0000256" key="4">
    <source>
        <dbReference type="ARBA" id="ARBA00022448"/>
    </source>
</evidence>
<keyword evidence="5 11" id="KW-0812">Transmembrane</keyword>
<evidence type="ECO:0000256" key="5">
    <source>
        <dbReference type="ARBA" id="ARBA00022692"/>
    </source>
</evidence>
<dbReference type="RefSeq" id="WP_088264706.1">
    <property type="nucleotide sequence ID" value="NZ_JASZ02000027.1"/>
</dbReference>
<dbReference type="GO" id="GO:0050136">
    <property type="term" value="F:NADH dehydrogenase (quinone) (non-electrogenic) activity"/>
    <property type="evidence" value="ECO:0007669"/>
    <property type="project" value="UniProtKB-UniRule"/>
</dbReference>